<evidence type="ECO:0000313" key="4">
    <source>
        <dbReference type="Proteomes" id="UP000198287"/>
    </source>
</evidence>
<keyword evidence="1" id="KW-0106">Calcium</keyword>
<comment type="caution">
    <text evidence="3">The sequence shown here is derived from an EMBL/GenBank/DDBJ whole genome shotgun (WGS) entry which is preliminary data.</text>
</comment>
<dbReference type="CDD" id="cd00051">
    <property type="entry name" value="EFh"/>
    <property type="match status" value="1"/>
</dbReference>
<protein>
    <submittedName>
        <fullName evidence="3">Caltractin</fullName>
    </submittedName>
</protein>
<dbReference type="SUPFAM" id="SSF47473">
    <property type="entry name" value="EF-hand"/>
    <property type="match status" value="1"/>
</dbReference>
<evidence type="ECO:0000259" key="2">
    <source>
        <dbReference type="PROSITE" id="PS50222"/>
    </source>
</evidence>
<proteinExistence type="predicted"/>
<organism evidence="3 4">
    <name type="scientific">Folsomia candida</name>
    <name type="common">Springtail</name>
    <dbReference type="NCBI Taxonomy" id="158441"/>
    <lineage>
        <taxon>Eukaryota</taxon>
        <taxon>Metazoa</taxon>
        <taxon>Ecdysozoa</taxon>
        <taxon>Arthropoda</taxon>
        <taxon>Hexapoda</taxon>
        <taxon>Collembola</taxon>
        <taxon>Entomobryomorpha</taxon>
        <taxon>Isotomoidea</taxon>
        <taxon>Isotomidae</taxon>
        <taxon>Proisotominae</taxon>
        <taxon>Folsomia</taxon>
    </lineage>
</organism>
<dbReference type="InterPro" id="IPR002048">
    <property type="entry name" value="EF_hand_dom"/>
</dbReference>
<dbReference type="EMBL" id="LNIX01000010">
    <property type="protein sequence ID" value="OXA49891.1"/>
    <property type="molecule type" value="Genomic_DNA"/>
</dbReference>
<dbReference type="Gene3D" id="1.10.238.10">
    <property type="entry name" value="EF-hand"/>
    <property type="match status" value="1"/>
</dbReference>
<sequence length="151" mass="16971">MVHNPVFSKVEVEAALKQMPTFSDNAIDVADMDAFLQALGMDATKEQRDGYVTFFREVYNGKLPLDVCVASLGVINDTKELVRVHVAAIDKDNDGLIDESEFKAIFPFLLKHDPSYPRIEFDDFVKEADANKDGKVSVNEAVEWFCKHAKN</sequence>
<dbReference type="Pfam" id="PF13499">
    <property type="entry name" value="EF-hand_7"/>
    <property type="match status" value="1"/>
</dbReference>
<dbReference type="InterPro" id="IPR018247">
    <property type="entry name" value="EF_Hand_1_Ca_BS"/>
</dbReference>
<dbReference type="PROSITE" id="PS00018">
    <property type="entry name" value="EF_HAND_1"/>
    <property type="match status" value="1"/>
</dbReference>
<dbReference type="PROSITE" id="PS50222">
    <property type="entry name" value="EF_HAND_2"/>
    <property type="match status" value="2"/>
</dbReference>
<reference evidence="3 4" key="1">
    <citation type="submission" date="2015-12" db="EMBL/GenBank/DDBJ databases">
        <title>The genome of Folsomia candida.</title>
        <authorList>
            <person name="Faddeeva A."/>
            <person name="Derks M.F."/>
            <person name="Anvar Y."/>
            <person name="Smit S."/>
            <person name="Van Straalen N."/>
            <person name="Roelofs D."/>
        </authorList>
    </citation>
    <scope>NUCLEOTIDE SEQUENCE [LARGE SCALE GENOMIC DNA]</scope>
    <source>
        <strain evidence="3 4">VU population</strain>
        <tissue evidence="3">Whole body</tissue>
    </source>
</reference>
<dbReference type="AlphaFoldDB" id="A0A226DYX0"/>
<gene>
    <name evidence="3" type="ORF">Fcan01_15528</name>
</gene>
<keyword evidence="4" id="KW-1185">Reference proteome</keyword>
<dbReference type="InterPro" id="IPR011992">
    <property type="entry name" value="EF-hand-dom_pair"/>
</dbReference>
<feature type="domain" description="EF-hand" evidence="2">
    <location>
        <begin position="77"/>
        <end position="112"/>
    </location>
</feature>
<dbReference type="GO" id="GO:0005509">
    <property type="term" value="F:calcium ion binding"/>
    <property type="evidence" value="ECO:0007669"/>
    <property type="project" value="InterPro"/>
</dbReference>
<dbReference type="OrthoDB" id="6480673at2759"/>
<dbReference type="Proteomes" id="UP000198287">
    <property type="component" value="Unassembled WGS sequence"/>
</dbReference>
<accession>A0A226DYX0</accession>
<name>A0A226DYX0_FOLCA</name>
<evidence type="ECO:0000313" key="3">
    <source>
        <dbReference type="EMBL" id="OXA49891.1"/>
    </source>
</evidence>
<feature type="domain" description="EF-hand" evidence="2">
    <location>
        <begin position="116"/>
        <end position="151"/>
    </location>
</feature>
<evidence type="ECO:0000256" key="1">
    <source>
        <dbReference type="ARBA" id="ARBA00022837"/>
    </source>
</evidence>